<reference evidence="2 3" key="1">
    <citation type="submission" date="2024-01" db="EMBL/GenBank/DDBJ databases">
        <title>A telomere-to-telomere, gap-free genome of sweet tea (Lithocarpus litseifolius).</title>
        <authorList>
            <person name="Zhou J."/>
        </authorList>
    </citation>
    <scope>NUCLEOTIDE SEQUENCE [LARGE SCALE GENOMIC DNA]</scope>
    <source>
        <strain evidence="2">Zhou-2022a</strain>
        <tissue evidence="2">Leaf</tissue>
    </source>
</reference>
<sequence length="241" mass="27754">MIARKLKNNNNSDNEKQNGVVCFLHFHSLCLICGEFQRSTPRIPKPKHFRNPSRSAHSVNSSSSRWHRSNHGQGIIFSLTKQKMAKNGTEVIEISPSSSERYSEEEEDNGTPLRPVFCVKRNTDIKRIEEIEECFILDFDPFDSNDISKLSVGNSPIDNEVSVVAEKGQVACRDYPHSRHLCMKFPFETTPHEQYCELCYCYVCDSSAPCKYWVVHCHASEKVGDWKSRRNLRKKLPAVWD</sequence>
<keyword evidence="3" id="KW-1185">Reference proteome</keyword>
<dbReference type="PANTHER" id="PTHR33443:SF30">
    <property type="entry name" value="SARCOSINE DEHYDROGENASE-2C PROTEIN"/>
    <property type="match status" value="1"/>
</dbReference>
<dbReference type="InterPro" id="IPR053234">
    <property type="entry name" value="RPM1_Interactor"/>
</dbReference>
<evidence type="ECO:0000256" key="1">
    <source>
        <dbReference type="SAM" id="MobiDB-lite"/>
    </source>
</evidence>
<organism evidence="2 3">
    <name type="scientific">Lithocarpus litseifolius</name>
    <dbReference type="NCBI Taxonomy" id="425828"/>
    <lineage>
        <taxon>Eukaryota</taxon>
        <taxon>Viridiplantae</taxon>
        <taxon>Streptophyta</taxon>
        <taxon>Embryophyta</taxon>
        <taxon>Tracheophyta</taxon>
        <taxon>Spermatophyta</taxon>
        <taxon>Magnoliopsida</taxon>
        <taxon>eudicotyledons</taxon>
        <taxon>Gunneridae</taxon>
        <taxon>Pentapetalae</taxon>
        <taxon>rosids</taxon>
        <taxon>fabids</taxon>
        <taxon>Fagales</taxon>
        <taxon>Fagaceae</taxon>
        <taxon>Lithocarpus</taxon>
    </lineage>
</organism>
<evidence type="ECO:0000313" key="3">
    <source>
        <dbReference type="Proteomes" id="UP001459277"/>
    </source>
</evidence>
<feature type="region of interest" description="Disordered" evidence="1">
    <location>
        <begin position="43"/>
        <end position="69"/>
    </location>
</feature>
<proteinExistence type="predicted"/>
<name>A0AAW2CB41_9ROSI</name>
<evidence type="ECO:0000313" key="2">
    <source>
        <dbReference type="EMBL" id="KAK9994903.1"/>
    </source>
</evidence>
<gene>
    <name evidence="2" type="ORF">SO802_024606</name>
</gene>
<dbReference type="EMBL" id="JAZDWU010000008">
    <property type="protein sequence ID" value="KAK9994903.1"/>
    <property type="molecule type" value="Genomic_DNA"/>
</dbReference>
<feature type="compositionally biased region" description="Low complexity" evidence="1">
    <location>
        <begin position="52"/>
        <end position="64"/>
    </location>
</feature>
<dbReference type="PANTHER" id="PTHR33443">
    <property type="entry name" value="ZGC:112980"/>
    <property type="match status" value="1"/>
</dbReference>
<dbReference type="Proteomes" id="UP001459277">
    <property type="component" value="Unassembled WGS sequence"/>
</dbReference>
<accession>A0AAW2CB41</accession>
<comment type="caution">
    <text evidence="2">The sequence shown here is derived from an EMBL/GenBank/DDBJ whole genome shotgun (WGS) entry which is preliminary data.</text>
</comment>
<dbReference type="AlphaFoldDB" id="A0AAW2CB41"/>
<protein>
    <submittedName>
        <fullName evidence="2">Uncharacterized protein</fullName>
    </submittedName>
</protein>